<keyword evidence="2" id="KW-1185">Reference proteome</keyword>
<proteinExistence type="predicted"/>
<reference evidence="1 2" key="1">
    <citation type="submission" date="2018-05" db="EMBL/GenBank/DDBJ databases">
        <title>Kurthia sibirica genome sequence.</title>
        <authorList>
            <person name="Maclea K.S."/>
            <person name="Goen A.E."/>
        </authorList>
    </citation>
    <scope>NUCLEOTIDE SEQUENCE [LARGE SCALE GENOMIC DNA]</scope>
    <source>
        <strain evidence="1 2">ATCC 49154</strain>
    </source>
</reference>
<dbReference type="InterPro" id="IPR009057">
    <property type="entry name" value="Homeodomain-like_sf"/>
</dbReference>
<evidence type="ECO:0000313" key="1">
    <source>
        <dbReference type="EMBL" id="PWI24506.1"/>
    </source>
</evidence>
<comment type="caution">
    <text evidence="1">The sequence shown here is derived from an EMBL/GenBank/DDBJ whole genome shotgun (WGS) entry which is preliminary data.</text>
</comment>
<sequence>MKLTDIKLTRTKLQLWNALCELLFNEKREFDTLTINDICQQAFVHRSTFYNHFSDKFHLFQFGYELTLSKKSGFSTASRLLSPFETIVNVNEQLMFPILLHSYPNSLKPLIHEAQKKEITMNLTLLLEKNYDLKLPLEITADLLTSVYTALSNYVISNKMSAQEADHSFRLFIKGGLITEL</sequence>
<dbReference type="Proteomes" id="UP000245938">
    <property type="component" value="Unassembled WGS sequence"/>
</dbReference>
<dbReference type="OrthoDB" id="9810250at2"/>
<dbReference type="EMBL" id="QFVR01000020">
    <property type="protein sequence ID" value="PWI24506.1"/>
    <property type="molecule type" value="Genomic_DNA"/>
</dbReference>
<dbReference type="RefSeq" id="WP_109306847.1">
    <property type="nucleotide sequence ID" value="NZ_BJUF01000011.1"/>
</dbReference>
<dbReference type="SUPFAM" id="SSF46689">
    <property type="entry name" value="Homeodomain-like"/>
    <property type="match status" value="1"/>
</dbReference>
<name>A0A2U3AIX8_9BACL</name>
<protein>
    <submittedName>
        <fullName evidence="1">Uncharacterized protein</fullName>
    </submittedName>
</protein>
<dbReference type="AlphaFoldDB" id="A0A2U3AIX8"/>
<accession>A0A2U3AIX8</accession>
<gene>
    <name evidence="1" type="ORF">DEX24_13010</name>
</gene>
<dbReference type="Gene3D" id="1.10.357.10">
    <property type="entry name" value="Tetracycline Repressor, domain 2"/>
    <property type="match status" value="1"/>
</dbReference>
<organism evidence="1 2">
    <name type="scientific">Kurthia sibirica</name>
    <dbReference type="NCBI Taxonomy" id="202750"/>
    <lineage>
        <taxon>Bacteria</taxon>
        <taxon>Bacillati</taxon>
        <taxon>Bacillota</taxon>
        <taxon>Bacilli</taxon>
        <taxon>Bacillales</taxon>
        <taxon>Caryophanaceae</taxon>
        <taxon>Kurthia</taxon>
    </lineage>
</organism>
<evidence type="ECO:0000313" key="2">
    <source>
        <dbReference type="Proteomes" id="UP000245938"/>
    </source>
</evidence>